<dbReference type="EMBL" id="SLUN01000008">
    <property type="protein sequence ID" value="TCL70908.1"/>
    <property type="molecule type" value="Genomic_DNA"/>
</dbReference>
<name>A0A4R1RW53_HYDET</name>
<dbReference type="PANTHER" id="PTHR43413:SF1">
    <property type="entry name" value="SIROHEME DECARBOXYLASE NIRL SUBUNIT"/>
    <property type="match status" value="1"/>
</dbReference>
<dbReference type="Pfam" id="PF22451">
    <property type="entry name" value="NirdL-like_HTH"/>
    <property type="match status" value="1"/>
</dbReference>
<dbReference type="InterPro" id="IPR050684">
    <property type="entry name" value="HTH-Siroheme_Decarb"/>
</dbReference>
<dbReference type="SUPFAM" id="SSF46785">
    <property type="entry name" value="Winged helix' DNA-binding domain"/>
    <property type="match status" value="1"/>
</dbReference>
<evidence type="ECO:0000259" key="7">
    <source>
        <dbReference type="Pfam" id="PF22451"/>
    </source>
</evidence>
<evidence type="ECO:0000256" key="2">
    <source>
        <dbReference type="ARBA" id="ARBA00023444"/>
    </source>
</evidence>
<dbReference type="Proteomes" id="UP000295008">
    <property type="component" value="Unassembled WGS sequence"/>
</dbReference>
<dbReference type="InterPro" id="IPR036390">
    <property type="entry name" value="WH_DNA-bd_sf"/>
</dbReference>
<comment type="similarity">
    <text evidence="3">Belongs to the Ahb/Nir family.</text>
</comment>
<dbReference type="SMART" id="SM00344">
    <property type="entry name" value="HTH_ASNC"/>
    <property type="match status" value="1"/>
</dbReference>
<comment type="catalytic activity">
    <reaction evidence="5">
        <text>siroheme + 2 H(+) = 12,18-didecarboxysiroheme + 2 CO2</text>
        <dbReference type="Rhea" id="RHEA:19093"/>
        <dbReference type="ChEBI" id="CHEBI:15378"/>
        <dbReference type="ChEBI" id="CHEBI:16526"/>
        <dbReference type="ChEBI" id="CHEBI:60052"/>
        <dbReference type="ChEBI" id="CHEBI:140497"/>
        <dbReference type="EC" id="4.1.1.111"/>
    </reaction>
</comment>
<sequence>MLSRCGLKMDAIDRKLLNRVQAGLPLTEQPFHEVAEELGIAPDEVIQRLTALKEKGFIRRFGGLFNSRRLGYSSTLLAMAVPEERLDEVAAVINSFPGVTHNYRRQNRLNIWFTLATRDPSEKEVILGSIRFQTGLEPMEFPAERIFKLNVFFDLERSSADAP</sequence>
<dbReference type="InterPro" id="IPR053953">
    <property type="entry name" value="NirdL-like_HTH"/>
</dbReference>
<dbReference type="EC" id="4.1.1.111" evidence="4"/>
<keyword evidence="8" id="KW-0238">DNA-binding</keyword>
<evidence type="ECO:0000256" key="3">
    <source>
        <dbReference type="ARBA" id="ARBA00023457"/>
    </source>
</evidence>
<dbReference type="InterPro" id="IPR040523">
    <property type="entry name" value="AsnC_trans_reg2"/>
</dbReference>
<dbReference type="GO" id="GO:0003677">
    <property type="term" value="F:DNA binding"/>
    <property type="evidence" value="ECO:0007669"/>
    <property type="project" value="UniProtKB-KW"/>
</dbReference>
<dbReference type="GO" id="GO:0016829">
    <property type="term" value="F:lyase activity"/>
    <property type="evidence" value="ECO:0007669"/>
    <property type="project" value="UniProtKB-KW"/>
</dbReference>
<feature type="domain" description="Siroheme decarboxylase AsnC-like ligand binding" evidence="6">
    <location>
        <begin position="69"/>
        <end position="148"/>
    </location>
</feature>
<evidence type="ECO:0000259" key="6">
    <source>
        <dbReference type="Pfam" id="PF17805"/>
    </source>
</evidence>
<evidence type="ECO:0000313" key="9">
    <source>
        <dbReference type="Proteomes" id="UP000295008"/>
    </source>
</evidence>
<evidence type="ECO:0000256" key="1">
    <source>
        <dbReference type="ARBA" id="ARBA00023239"/>
    </source>
</evidence>
<dbReference type="Gene3D" id="1.10.10.10">
    <property type="entry name" value="Winged helix-like DNA-binding domain superfamily/Winged helix DNA-binding domain"/>
    <property type="match status" value="1"/>
</dbReference>
<dbReference type="Pfam" id="PF17805">
    <property type="entry name" value="AsnC_trans_reg2"/>
    <property type="match status" value="1"/>
</dbReference>
<keyword evidence="9" id="KW-1185">Reference proteome</keyword>
<organism evidence="8 9">
    <name type="scientific">Hydrogenispora ethanolica</name>
    <dbReference type="NCBI Taxonomy" id="1082276"/>
    <lineage>
        <taxon>Bacteria</taxon>
        <taxon>Bacillati</taxon>
        <taxon>Bacillota</taxon>
        <taxon>Hydrogenispora</taxon>
    </lineage>
</organism>
<evidence type="ECO:0000313" key="8">
    <source>
        <dbReference type="EMBL" id="TCL70908.1"/>
    </source>
</evidence>
<proteinExistence type="inferred from homology"/>
<dbReference type="PANTHER" id="PTHR43413">
    <property type="entry name" value="TRANSCRIPTIONAL REGULATOR, ASNC FAMILY"/>
    <property type="match status" value="1"/>
</dbReference>
<comment type="caution">
    <text evidence="8">The sequence shown here is derived from an EMBL/GenBank/DDBJ whole genome shotgun (WGS) entry which is preliminary data.</text>
</comment>
<gene>
    <name evidence="8" type="ORF">EDC14_100853</name>
</gene>
<reference evidence="8 9" key="1">
    <citation type="submission" date="2019-03" db="EMBL/GenBank/DDBJ databases">
        <title>Genomic Encyclopedia of Type Strains, Phase IV (KMG-IV): sequencing the most valuable type-strain genomes for metagenomic binning, comparative biology and taxonomic classification.</title>
        <authorList>
            <person name="Goeker M."/>
        </authorList>
    </citation>
    <scope>NUCLEOTIDE SEQUENCE [LARGE SCALE GENOMIC DNA]</scope>
    <source>
        <strain evidence="8 9">LX-B</strain>
    </source>
</reference>
<evidence type="ECO:0000256" key="4">
    <source>
        <dbReference type="ARBA" id="ARBA00023471"/>
    </source>
</evidence>
<accession>A0A4R1RW53</accession>
<comment type="pathway">
    <text evidence="2">Porphyrin-containing compound metabolism.</text>
</comment>
<dbReference type="AlphaFoldDB" id="A0A4R1RW53"/>
<dbReference type="Gene3D" id="3.30.70.3460">
    <property type="match status" value="1"/>
</dbReference>
<keyword evidence="1" id="KW-0456">Lyase</keyword>
<protein>
    <recommendedName>
        <fullName evidence="4">siroheme decarboxylase</fullName>
        <ecNumber evidence="4">4.1.1.111</ecNumber>
    </recommendedName>
</protein>
<evidence type="ECO:0000256" key="5">
    <source>
        <dbReference type="ARBA" id="ARBA00048470"/>
    </source>
</evidence>
<dbReference type="InterPro" id="IPR036388">
    <property type="entry name" value="WH-like_DNA-bd_sf"/>
</dbReference>
<dbReference type="RefSeq" id="WP_243662861.1">
    <property type="nucleotide sequence ID" value="NZ_SLUN01000008.1"/>
</dbReference>
<dbReference type="InterPro" id="IPR019888">
    <property type="entry name" value="Tscrpt_reg_AsnC-like"/>
</dbReference>
<feature type="domain" description="Siroheme decarboxylase NirL-like HTH" evidence="7">
    <location>
        <begin position="13"/>
        <end position="59"/>
    </location>
</feature>